<dbReference type="AlphaFoldDB" id="A0A168DMI8"/>
<dbReference type="STRING" id="1081108.A0A168DMI8"/>
<reference evidence="1 2" key="1">
    <citation type="journal article" date="2016" name="Genome Biol. Evol.">
        <title>Divergent and convergent evolution of fungal pathogenicity.</title>
        <authorList>
            <person name="Shang Y."/>
            <person name="Xiao G."/>
            <person name="Zheng P."/>
            <person name="Cen K."/>
            <person name="Zhan S."/>
            <person name="Wang C."/>
        </authorList>
    </citation>
    <scope>NUCLEOTIDE SEQUENCE [LARGE SCALE GENOMIC DNA]</scope>
    <source>
        <strain evidence="1 2">RCEF 1005</strain>
    </source>
</reference>
<gene>
    <name evidence="1" type="ORF">LEL_08574</name>
</gene>
<dbReference type="Proteomes" id="UP000076881">
    <property type="component" value="Unassembled WGS sequence"/>
</dbReference>
<organism evidence="1 2">
    <name type="scientific">Akanthomyces lecanii RCEF 1005</name>
    <dbReference type="NCBI Taxonomy" id="1081108"/>
    <lineage>
        <taxon>Eukaryota</taxon>
        <taxon>Fungi</taxon>
        <taxon>Dikarya</taxon>
        <taxon>Ascomycota</taxon>
        <taxon>Pezizomycotina</taxon>
        <taxon>Sordariomycetes</taxon>
        <taxon>Hypocreomycetidae</taxon>
        <taxon>Hypocreales</taxon>
        <taxon>Cordycipitaceae</taxon>
        <taxon>Akanthomyces</taxon>
        <taxon>Cordyceps confragosa</taxon>
    </lineage>
</organism>
<sequence>MSAVPRRFSTSARVHPNVLPHLRTTSRRSPMRWAPTIVGLSIVGYGAKAYLDSVREKRERMLEARYQEDRERQRRNDMLLDVYGDRESLEGLEKAIEFYENGKK</sequence>
<protein>
    <submittedName>
        <fullName evidence="1">Uncharacterized protein</fullName>
    </submittedName>
</protein>
<evidence type="ECO:0000313" key="2">
    <source>
        <dbReference type="Proteomes" id="UP000076881"/>
    </source>
</evidence>
<accession>A0A168DMI8</accession>
<dbReference type="EMBL" id="AZHF01000007">
    <property type="protein sequence ID" value="OAA72790.1"/>
    <property type="molecule type" value="Genomic_DNA"/>
</dbReference>
<dbReference type="OrthoDB" id="4338954at2759"/>
<comment type="caution">
    <text evidence="1">The sequence shown here is derived from an EMBL/GenBank/DDBJ whole genome shotgun (WGS) entry which is preliminary data.</text>
</comment>
<keyword evidence="2" id="KW-1185">Reference proteome</keyword>
<name>A0A168DMI8_CORDF</name>
<evidence type="ECO:0000313" key="1">
    <source>
        <dbReference type="EMBL" id="OAA72790.1"/>
    </source>
</evidence>
<proteinExistence type="predicted"/>